<accession>A0A8J8NWI4</accession>
<proteinExistence type="predicted"/>
<feature type="compositionally biased region" description="Polar residues" evidence="1">
    <location>
        <begin position="500"/>
        <end position="510"/>
    </location>
</feature>
<feature type="compositionally biased region" description="Basic and acidic residues" evidence="1">
    <location>
        <begin position="522"/>
        <end position="531"/>
    </location>
</feature>
<organism evidence="2 3">
    <name type="scientific">Halteria grandinella</name>
    <dbReference type="NCBI Taxonomy" id="5974"/>
    <lineage>
        <taxon>Eukaryota</taxon>
        <taxon>Sar</taxon>
        <taxon>Alveolata</taxon>
        <taxon>Ciliophora</taxon>
        <taxon>Intramacronucleata</taxon>
        <taxon>Spirotrichea</taxon>
        <taxon>Stichotrichia</taxon>
        <taxon>Sporadotrichida</taxon>
        <taxon>Halteriidae</taxon>
        <taxon>Halteria</taxon>
    </lineage>
</organism>
<reference evidence="2" key="1">
    <citation type="submission" date="2019-06" db="EMBL/GenBank/DDBJ databases">
        <authorList>
            <person name="Zheng W."/>
        </authorList>
    </citation>
    <scope>NUCLEOTIDE SEQUENCE</scope>
    <source>
        <strain evidence="2">QDHG01</strain>
    </source>
</reference>
<evidence type="ECO:0000313" key="2">
    <source>
        <dbReference type="EMBL" id="TNV82868.1"/>
    </source>
</evidence>
<protein>
    <submittedName>
        <fullName evidence="2">Uncharacterized protein</fullName>
    </submittedName>
</protein>
<dbReference type="EMBL" id="RRYP01004427">
    <property type="protein sequence ID" value="TNV82868.1"/>
    <property type="molecule type" value="Genomic_DNA"/>
</dbReference>
<keyword evidence="3" id="KW-1185">Reference proteome</keyword>
<evidence type="ECO:0000256" key="1">
    <source>
        <dbReference type="SAM" id="MobiDB-lite"/>
    </source>
</evidence>
<dbReference type="Proteomes" id="UP000785679">
    <property type="component" value="Unassembled WGS sequence"/>
</dbReference>
<feature type="compositionally biased region" description="Basic and acidic residues" evidence="1">
    <location>
        <begin position="490"/>
        <end position="499"/>
    </location>
</feature>
<name>A0A8J8NWI4_HALGN</name>
<feature type="compositionally biased region" description="Basic and acidic residues" evidence="1">
    <location>
        <begin position="144"/>
        <end position="179"/>
    </location>
</feature>
<feature type="region of interest" description="Disordered" evidence="1">
    <location>
        <begin position="481"/>
        <end position="541"/>
    </location>
</feature>
<feature type="region of interest" description="Disordered" evidence="1">
    <location>
        <begin position="133"/>
        <end position="179"/>
    </location>
</feature>
<evidence type="ECO:0000313" key="3">
    <source>
        <dbReference type="Proteomes" id="UP000785679"/>
    </source>
</evidence>
<dbReference type="AlphaFoldDB" id="A0A8J8NWI4"/>
<gene>
    <name evidence="2" type="ORF">FGO68_gene3135</name>
</gene>
<sequence length="541" mass="63070">MANFENVINSSKTQLLPTQIEGELPPGIEFGQNQYLTQQMYMPQNQFMQAIAYQTLPGGSQQPYYVYYPIQYTQPTYINMEQLQGMINPSQQAAYAQPQLMCKSIEEPPSKVCQKANLKVEVPIEYNFQPVKKCDPSPSSISPPKEKKLAIPNAKKPEPSKMKKPEPPKMEISEPPQEKEELKYTEIKKKLIVKSKKIRKERTLKPIGAMKPAEVLYKEIKRTLRPLQIDEKFKAIRRLTKKTFQQNQYYVVAYNMATRTLTSQCEEKLRQLYALTKYGPPCKINGPTNSPPRLYCQVCEIEIFGFEPPYAYPHIMLHCPIKKGSGFNSLISQTKEPDDPRNPHPNQQYCQFCHSWVDKNTSRRSHLKFCYKRFKITQEELIGYLRYHYCLVYGFQYGEEYKINDIKSITANKLTVPNTDPQSIRKRNSSLVKKTNKWEIPAQDSYIEYDNLTPQVIIIAWEAFQRTLLGTKNDGQLKVIRNSQQSQQSSHERQGEVTHSDLTFKNSIQQKRFDQYDEEMNEERAESRNSLDDEQIVMTQE</sequence>
<comment type="caution">
    <text evidence="2">The sequence shown here is derived from an EMBL/GenBank/DDBJ whole genome shotgun (WGS) entry which is preliminary data.</text>
</comment>